<sequence length="66" mass="7871">MWWSPTATKEVDRTPKFRGRYGWYCKPRTEYRWPLIHRNRSRGELAFYLCWSPRPVPVASGDGVPT</sequence>
<reference evidence="1 2" key="1">
    <citation type="submission" date="2017-03" db="EMBL/GenBank/DDBJ databases">
        <title>Whole genome sequence of Micromonospora wenchangensis, isolated from mangrove soil.</title>
        <authorList>
            <person name="Yang H."/>
        </authorList>
    </citation>
    <scope>NUCLEOTIDE SEQUENCE [LARGE SCALE GENOMIC DNA]</scope>
    <source>
        <strain evidence="1 2">CCTCC AA 2012002</strain>
    </source>
</reference>
<comment type="caution">
    <text evidence="1">The sequence shown here is derived from an EMBL/GenBank/DDBJ whole genome shotgun (WGS) entry which is preliminary data.</text>
</comment>
<keyword evidence="2" id="KW-1185">Reference proteome</keyword>
<dbReference type="Proteomes" id="UP000197174">
    <property type="component" value="Unassembled WGS sequence"/>
</dbReference>
<evidence type="ECO:0000313" key="2">
    <source>
        <dbReference type="Proteomes" id="UP000197174"/>
    </source>
</evidence>
<organism evidence="1 2">
    <name type="scientific">Micromonospora wenchangensis</name>
    <dbReference type="NCBI Taxonomy" id="1185415"/>
    <lineage>
        <taxon>Bacteria</taxon>
        <taxon>Bacillati</taxon>
        <taxon>Actinomycetota</taxon>
        <taxon>Actinomycetes</taxon>
        <taxon>Micromonosporales</taxon>
        <taxon>Micromonosporaceae</taxon>
        <taxon>Micromonospora</taxon>
    </lineage>
</organism>
<dbReference type="AlphaFoldDB" id="A0A246RJS9"/>
<name>A0A246RJS9_9ACTN</name>
<proteinExistence type="predicted"/>
<protein>
    <submittedName>
        <fullName evidence="1">Uncharacterized protein</fullName>
    </submittedName>
</protein>
<gene>
    <name evidence="1" type="ORF">B5D80_18460</name>
</gene>
<evidence type="ECO:0000313" key="1">
    <source>
        <dbReference type="EMBL" id="OWV05229.1"/>
    </source>
</evidence>
<accession>A0A246RJS9</accession>
<dbReference type="EMBL" id="MZMV01000030">
    <property type="protein sequence ID" value="OWV05229.1"/>
    <property type="molecule type" value="Genomic_DNA"/>
</dbReference>